<gene>
    <name evidence="3" type="primary">LOC117649489</name>
</gene>
<sequence length="293" mass="30277">MSGRTCIQQVCSAACKRAGHVAARCRGGCQCRDRRAGKARHHNRHSRTDGDEEGGNNNNNYNVNYNVNAVMPIPIAWGGGGGGIPPYVMPPYGGTAPQQPMYPMYPQQGPPGMFPPGPYPPGMPPGQPQGPPNFMPPMGPAPTAPPSVSAAAAAYAAHAATPVSSYTSTALPWFMHAGELSKGHAVSSKMPPAMQPLVALPGLMAPTPSPPQAGLQPLAPAEPPPPLQPLGSGPAPFEGERERPSYALPAPGNVQPPSMLGAAAPGLGKPQPYFGGGDLRDAWTWSEGNVPMV</sequence>
<keyword evidence="2" id="KW-1185">Reference proteome</keyword>
<reference evidence="3" key="1">
    <citation type="submission" date="2025-08" db="UniProtKB">
        <authorList>
            <consortium name="RefSeq"/>
        </authorList>
    </citation>
    <scope>IDENTIFICATION</scope>
    <source>
        <tissue evidence="3">Total insect</tissue>
    </source>
</reference>
<evidence type="ECO:0000313" key="2">
    <source>
        <dbReference type="Proteomes" id="UP000515158"/>
    </source>
</evidence>
<feature type="region of interest" description="Disordered" evidence="1">
    <location>
        <begin position="203"/>
        <end position="273"/>
    </location>
</feature>
<evidence type="ECO:0000256" key="1">
    <source>
        <dbReference type="SAM" id="MobiDB-lite"/>
    </source>
</evidence>
<dbReference type="RefSeq" id="XP_034248248.1">
    <property type="nucleotide sequence ID" value="XM_034392357.1"/>
</dbReference>
<dbReference type="AlphaFoldDB" id="A0A6P8ZSN8"/>
<evidence type="ECO:0000313" key="3">
    <source>
        <dbReference type="RefSeq" id="XP_034248248.1"/>
    </source>
</evidence>
<proteinExistence type="predicted"/>
<dbReference type="GeneID" id="117649489"/>
<dbReference type="KEGG" id="tpal:117649489"/>
<feature type="region of interest" description="Disordered" evidence="1">
    <location>
        <begin position="33"/>
        <end position="58"/>
    </location>
</feature>
<dbReference type="InParanoid" id="A0A6P8ZSN8"/>
<accession>A0A6P8ZSN8</accession>
<protein>
    <submittedName>
        <fullName evidence="3">Basic proline-rich protein-like</fullName>
    </submittedName>
</protein>
<organism evidence="3">
    <name type="scientific">Thrips palmi</name>
    <name type="common">Melon thrips</name>
    <dbReference type="NCBI Taxonomy" id="161013"/>
    <lineage>
        <taxon>Eukaryota</taxon>
        <taxon>Metazoa</taxon>
        <taxon>Ecdysozoa</taxon>
        <taxon>Arthropoda</taxon>
        <taxon>Hexapoda</taxon>
        <taxon>Insecta</taxon>
        <taxon>Pterygota</taxon>
        <taxon>Neoptera</taxon>
        <taxon>Paraneoptera</taxon>
        <taxon>Thysanoptera</taxon>
        <taxon>Terebrantia</taxon>
        <taxon>Thripoidea</taxon>
        <taxon>Thripidae</taxon>
        <taxon>Thrips</taxon>
    </lineage>
</organism>
<name>A0A6P8ZSN8_THRPL</name>
<dbReference type="Proteomes" id="UP000515158">
    <property type="component" value="Unplaced"/>
</dbReference>